<evidence type="ECO:0000313" key="4">
    <source>
        <dbReference type="Proteomes" id="UP000477488"/>
    </source>
</evidence>
<dbReference type="InterPro" id="IPR035965">
    <property type="entry name" value="PAS-like_dom_sf"/>
</dbReference>
<dbReference type="EMBL" id="VUMH01000003">
    <property type="protein sequence ID" value="MSS27305.1"/>
    <property type="molecule type" value="Genomic_DNA"/>
</dbReference>
<dbReference type="Pfam" id="PF00990">
    <property type="entry name" value="GGDEF"/>
    <property type="match status" value="1"/>
</dbReference>
<dbReference type="InterPro" id="IPR052155">
    <property type="entry name" value="Biofilm_reg_signaling"/>
</dbReference>
<organism evidence="3 4">
    <name type="scientific">Desulfovibrio porci</name>
    <dbReference type="NCBI Taxonomy" id="2605782"/>
    <lineage>
        <taxon>Bacteria</taxon>
        <taxon>Pseudomonadati</taxon>
        <taxon>Thermodesulfobacteriota</taxon>
        <taxon>Desulfovibrionia</taxon>
        <taxon>Desulfovibrionales</taxon>
        <taxon>Desulfovibrionaceae</taxon>
        <taxon>Desulfovibrio</taxon>
    </lineage>
</organism>
<dbReference type="AlphaFoldDB" id="A0A6L5XJ96"/>
<dbReference type="InterPro" id="IPR029787">
    <property type="entry name" value="Nucleotide_cyclase"/>
</dbReference>
<accession>A0A6L5XJ96</accession>
<dbReference type="InterPro" id="IPR043128">
    <property type="entry name" value="Rev_trsase/Diguanyl_cyclase"/>
</dbReference>
<keyword evidence="4" id="KW-1185">Reference proteome</keyword>
<dbReference type="SMART" id="SM00091">
    <property type="entry name" value="PAS"/>
    <property type="match status" value="2"/>
</dbReference>
<dbReference type="Gene3D" id="3.30.70.270">
    <property type="match status" value="1"/>
</dbReference>
<dbReference type="SMART" id="SM00267">
    <property type="entry name" value="GGDEF"/>
    <property type="match status" value="1"/>
</dbReference>
<dbReference type="PANTHER" id="PTHR44757">
    <property type="entry name" value="DIGUANYLATE CYCLASE DGCP"/>
    <property type="match status" value="1"/>
</dbReference>
<dbReference type="PROSITE" id="PS50887">
    <property type="entry name" value="GGDEF"/>
    <property type="match status" value="1"/>
</dbReference>
<dbReference type="NCBIfam" id="TIGR00254">
    <property type="entry name" value="GGDEF"/>
    <property type="match status" value="1"/>
</dbReference>
<dbReference type="Gene3D" id="3.30.450.20">
    <property type="entry name" value="PAS domain"/>
    <property type="match status" value="2"/>
</dbReference>
<dbReference type="Pfam" id="PF13188">
    <property type="entry name" value="PAS_8"/>
    <property type="match status" value="1"/>
</dbReference>
<proteinExistence type="predicted"/>
<name>A0A6L5XJ96_9BACT</name>
<protein>
    <submittedName>
        <fullName evidence="3">Diguanylate cyclase</fullName>
    </submittedName>
</protein>
<feature type="domain" description="PAS" evidence="1">
    <location>
        <begin position="130"/>
        <end position="175"/>
    </location>
</feature>
<dbReference type="NCBIfam" id="TIGR00229">
    <property type="entry name" value="sensory_box"/>
    <property type="match status" value="1"/>
</dbReference>
<dbReference type="SUPFAM" id="SSF55073">
    <property type="entry name" value="Nucleotide cyclase"/>
    <property type="match status" value="1"/>
</dbReference>
<comment type="caution">
    <text evidence="3">The sequence shown here is derived from an EMBL/GenBank/DDBJ whole genome shotgun (WGS) entry which is preliminary data.</text>
</comment>
<dbReference type="InterPro" id="IPR013656">
    <property type="entry name" value="PAS_4"/>
</dbReference>
<dbReference type="InterPro" id="IPR000160">
    <property type="entry name" value="GGDEF_dom"/>
</dbReference>
<sequence length="547" mass="62248">MYHCSLRIRICGGDVMLENALRSVMPREHFEHIFTVDFCPDGADCRDLAHDDVIFLNAGQAESLPGIRRATKAEAVIILVAPAGLAANPSEEFWTQIDDIWTGPHTPAALAFRFAKLLDGLKLKRDVRLTQLYLDTIIDTTPSLVWIKDVKGAHLKVNESFCRTVGKSKRDIEGRGHYYIWDLKKEEYEKGEYVCLETDVVVMEEGKTRVFDEIVKSKQGMRQFKTWKSPLFDDDGRIMGTVGIALDVTNLASLSAELELLLRSLPFAVLIADAEDRVVNVNEKFREFFDVADEVALDENCRIWREKALAEGRLVRVEGREELRWEHNGREMLLDVQEQAILDVFSHRIGTIVIFRDVTLEREFERRLARNANTDTLTGLYNRRYFYERVRSGVTEGAEGLLYMDLDNFKAVNDRCGHQAGDHVLVTVAGLLREICPEALTARLGGDEFVLYLRDHPLDFLIRKAGQLVELMRETFGNSEMLRDLSPSIGIVRSEEPGLTLDELIRRADAAMYTAKRGRLGYCVYEPGLENPPDDDRGADRPYRSGR</sequence>
<reference evidence="3 4" key="1">
    <citation type="submission" date="2019-09" db="EMBL/GenBank/DDBJ databases">
        <title>In-depth cultivation of the pig gut microbiome towards novel bacterial diversity and tailored functional studies.</title>
        <authorList>
            <person name="Wylensek D."/>
            <person name="Hitch T.C.A."/>
            <person name="Clavel T."/>
        </authorList>
    </citation>
    <scope>NUCLEOTIDE SEQUENCE [LARGE SCALE GENOMIC DNA]</scope>
    <source>
        <strain evidence="3 4">PG-178-WT-4</strain>
    </source>
</reference>
<dbReference type="Proteomes" id="UP000477488">
    <property type="component" value="Unassembled WGS sequence"/>
</dbReference>
<dbReference type="PANTHER" id="PTHR44757:SF2">
    <property type="entry name" value="BIOFILM ARCHITECTURE MAINTENANCE PROTEIN MBAA"/>
    <property type="match status" value="1"/>
</dbReference>
<dbReference type="Pfam" id="PF08448">
    <property type="entry name" value="PAS_4"/>
    <property type="match status" value="1"/>
</dbReference>
<evidence type="ECO:0000313" key="3">
    <source>
        <dbReference type="EMBL" id="MSS27305.1"/>
    </source>
</evidence>
<evidence type="ECO:0000259" key="1">
    <source>
        <dbReference type="PROSITE" id="PS50112"/>
    </source>
</evidence>
<evidence type="ECO:0000259" key="2">
    <source>
        <dbReference type="PROSITE" id="PS50887"/>
    </source>
</evidence>
<dbReference type="SUPFAM" id="SSF55785">
    <property type="entry name" value="PYP-like sensor domain (PAS domain)"/>
    <property type="match status" value="2"/>
</dbReference>
<gene>
    <name evidence="3" type="ORF">FYJ44_04420</name>
</gene>
<feature type="domain" description="GGDEF" evidence="2">
    <location>
        <begin position="397"/>
        <end position="527"/>
    </location>
</feature>
<dbReference type="PROSITE" id="PS50112">
    <property type="entry name" value="PAS"/>
    <property type="match status" value="1"/>
</dbReference>
<dbReference type="CDD" id="cd01949">
    <property type="entry name" value="GGDEF"/>
    <property type="match status" value="1"/>
</dbReference>
<dbReference type="InterPro" id="IPR000014">
    <property type="entry name" value="PAS"/>
</dbReference>